<dbReference type="PROSITE" id="PS50111">
    <property type="entry name" value="CHEMOTAXIS_TRANSDUC_2"/>
    <property type="match status" value="1"/>
</dbReference>
<dbReference type="CDD" id="cd11386">
    <property type="entry name" value="MCP_signal"/>
    <property type="match status" value="1"/>
</dbReference>
<feature type="transmembrane region" description="Helical" evidence="6">
    <location>
        <begin position="243"/>
        <end position="262"/>
    </location>
</feature>
<dbReference type="GO" id="GO:0004888">
    <property type="term" value="F:transmembrane signaling receptor activity"/>
    <property type="evidence" value="ECO:0007669"/>
    <property type="project" value="InterPro"/>
</dbReference>
<dbReference type="GO" id="GO:0007165">
    <property type="term" value="P:signal transduction"/>
    <property type="evidence" value="ECO:0007669"/>
    <property type="project" value="UniProtKB-KW"/>
</dbReference>
<keyword evidence="2" id="KW-0488">Methylation</keyword>
<evidence type="ECO:0000256" key="5">
    <source>
        <dbReference type="SAM" id="MobiDB-lite"/>
    </source>
</evidence>
<dbReference type="Pfam" id="PF12729">
    <property type="entry name" value="4HB_MCP_1"/>
    <property type="match status" value="1"/>
</dbReference>
<dbReference type="FunFam" id="1.10.287.950:FF:000001">
    <property type="entry name" value="Methyl-accepting chemotaxis sensory transducer"/>
    <property type="match status" value="1"/>
</dbReference>
<keyword evidence="6" id="KW-1133">Transmembrane helix</keyword>
<dbReference type="InterPro" id="IPR003660">
    <property type="entry name" value="HAMP_dom"/>
</dbReference>
<dbReference type="CDD" id="cd19411">
    <property type="entry name" value="MCP2201-like_sensor"/>
    <property type="match status" value="1"/>
</dbReference>
<feature type="domain" description="HAMP" evidence="8">
    <location>
        <begin position="264"/>
        <end position="316"/>
    </location>
</feature>
<evidence type="ECO:0000256" key="2">
    <source>
        <dbReference type="ARBA" id="ARBA00022481"/>
    </source>
</evidence>
<dbReference type="Gene3D" id="1.10.287.950">
    <property type="entry name" value="Methyl-accepting chemotaxis protein"/>
    <property type="match status" value="1"/>
</dbReference>
<dbReference type="SMART" id="SM00304">
    <property type="entry name" value="HAMP"/>
    <property type="match status" value="1"/>
</dbReference>
<proteinExistence type="inferred from homology"/>
<evidence type="ECO:0000256" key="4">
    <source>
        <dbReference type="PROSITE-ProRule" id="PRU00284"/>
    </source>
</evidence>
<dbReference type="InterPro" id="IPR004090">
    <property type="entry name" value="Chemotax_Me-accpt_rcpt"/>
</dbReference>
<name>A0A2W5FU96_9BURK</name>
<feature type="transmembrane region" description="Helical" evidence="6">
    <location>
        <begin position="64"/>
        <end position="84"/>
    </location>
</feature>
<evidence type="ECO:0000256" key="6">
    <source>
        <dbReference type="SAM" id="Phobius"/>
    </source>
</evidence>
<sequence length="566" mass="59995">MSFVCFEPVNCARSRPAAHMRSYRTRTTITAADMRVQRHVGLLPCSDREFPVQFLTRISVGTKLGLAFLIVLLITATLGVLSILQLGRVNDTASDMGDNFLPSVRELQEVAKQATRYRTSEYRMTLAEPGAERKSAIESAQKYVQAVDEHLANYEKLPASPQEQAMLKQFKDSWAAYLENSRAFKAAAQADDEPKMKALLTGDGLTKFNAALQDIDALVAQNSKSSDEANALGDRIYDSSLKLTIAMTIAAIVIGAALAWGITRQITQSLTHSVKLAEAVAGGDLTHSVRVSGQDELAQLQRALMSMVEQLKSVVSQVREGVDSVSSASSQIATGNHDLSARTEQTASNLEETASSMEELTGAVGQSADTARQANQLASTAAEAASRGGQVVGAVVQRMGQISESSRKIGDIIGTIDGIAFQTNILALNAAVEAARAGEQGRGFAVVAGEVRTLAQRSAEAAKEIKTLIGRSVETVEAGAADVAHAGEAMQEIVSSVGRVTDLMGEIAAAAVEQRDGIAQVNQAVANLDQMTQQNAALVEESTAASASLSEQAQRLADVVSVFKLA</sequence>
<keyword evidence="4" id="KW-0807">Transducer</keyword>
<dbReference type="AlphaFoldDB" id="A0A2W5FU96"/>
<evidence type="ECO:0000313" key="9">
    <source>
        <dbReference type="EMBL" id="PZP34612.1"/>
    </source>
</evidence>
<dbReference type="InterPro" id="IPR051310">
    <property type="entry name" value="MCP_chemotaxis"/>
</dbReference>
<dbReference type="SMART" id="SM00283">
    <property type="entry name" value="MA"/>
    <property type="match status" value="1"/>
</dbReference>
<dbReference type="Pfam" id="PF00672">
    <property type="entry name" value="HAMP"/>
    <property type="match status" value="1"/>
</dbReference>
<dbReference type="PANTHER" id="PTHR43531:SF14">
    <property type="entry name" value="METHYL-ACCEPTING CHEMOTAXIS PROTEIN I-RELATED"/>
    <property type="match status" value="1"/>
</dbReference>
<gene>
    <name evidence="9" type="ORF">DI603_06585</name>
</gene>
<reference evidence="9 10" key="1">
    <citation type="submission" date="2017-08" db="EMBL/GenBank/DDBJ databases">
        <title>Infants hospitalized years apart are colonized by the same room-sourced microbial strains.</title>
        <authorList>
            <person name="Brooks B."/>
            <person name="Olm M.R."/>
            <person name="Firek B.A."/>
            <person name="Baker R."/>
            <person name="Thomas B.C."/>
            <person name="Morowitz M.J."/>
            <person name="Banfield J.F."/>
        </authorList>
    </citation>
    <scope>NUCLEOTIDE SEQUENCE [LARGE SCALE GENOMIC DNA]</scope>
    <source>
        <strain evidence="9">S2_012_000_R2_81</strain>
    </source>
</reference>
<dbReference type="PROSITE" id="PS50885">
    <property type="entry name" value="HAMP"/>
    <property type="match status" value="1"/>
</dbReference>
<feature type="region of interest" description="Disordered" evidence="5">
    <location>
        <begin position="326"/>
        <end position="349"/>
    </location>
</feature>
<organism evidence="9 10">
    <name type="scientific">Roseateles depolymerans</name>
    <dbReference type="NCBI Taxonomy" id="76731"/>
    <lineage>
        <taxon>Bacteria</taxon>
        <taxon>Pseudomonadati</taxon>
        <taxon>Pseudomonadota</taxon>
        <taxon>Betaproteobacteria</taxon>
        <taxon>Burkholderiales</taxon>
        <taxon>Sphaerotilaceae</taxon>
        <taxon>Roseateles</taxon>
    </lineage>
</organism>
<keyword evidence="6" id="KW-0472">Membrane</keyword>
<dbReference type="GO" id="GO:0006935">
    <property type="term" value="P:chemotaxis"/>
    <property type="evidence" value="ECO:0007669"/>
    <property type="project" value="InterPro"/>
</dbReference>
<accession>A0A2W5FU96</accession>
<evidence type="ECO:0000256" key="1">
    <source>
        <dbReference type="ARBA" id="ARBA00004370"/>
    </source>
</evidence>
<evidence type="ECO:0000259" key="7">
    <source>
        <dbReference type="PROSITE" id="PS50111"/>
    </source>
</evidence>
<dbReference type="PANTHER" id="PTHR43531">
    <property type="entry name" value="PROTEIN ICFG"/>
    <property type="match status" value="1"/>
</dbReference>
<comment type="subcellular location">
    <subcellularLocation>
        <location evidence="1">Membrane</location>
    </subcellularLocation>
</comment>
<dbReference type="InterPro" id="IPR024478">
    <property type="entry name" value="HlyB_4HB_MCP"/>
</dbReference>
<dbReference type="CDD" id="cd06225">
    <property type="entry name" value="HAMP"/>
    <property type="match status" value="1"/>
</dbReference>
<dbReference type="GO" id="GO:0005886">
    <property type="term" value="C:plasma membrane"/>
    <property type="evidence" value="ECO:0007669"/>
    <property type="project" value="TreeGrafter"/>
</dbReference>
<dbReference type="Pfam" id="PF00015">
    <property type="entry name" value="MCPsignal"/>
    <property type="match status" value="1"/>
</dbReference>
<evidence type="ECO:0000256" key="3">
    <source>
        <dbReference type="ARBA" id="ARBA00029447"/>
    </source>
</evidence>
<dbReference type="InterPro" id="IPR047347">
    <property type="entry name" value="YvaQ-like_sensor"/>
</dbReference>
<protein>
    <submittedName>
        <fullName evidence="9">Methyl-accepting chemotaxis protein</fullName>
    </submittedName>
</protein>
<keyword evidence="6" id="KW-0812">Transmembrane</keyword>
<dbReference type="PRINTS" id="PR00260">
    <property type="entry name" value="CHEMTRNSDUCR"/>
</dbReference>
<dbReference type="EMBL" id="QFOD01000004">
    <property type="protein sequence ID" value="PZP34612.1"/>
    <property type="molecule type" value="Genomic_DNA"/>
</dbReference>
<comment type="caution">
    <text evidence="9">The sequence shown here is derived from an EMBL/GenBank/DDBJ whole genome shotgun (WGS) entry which is preliminary data.</text>
</comment>
<dbReference type="Proteomes" id="UP000249633">
    <property type="component" value="Unassembled WGS sequence"/>
</dbReference>
<feature type="domain" description="Methyl-accepting transducer" evidence="7">
    <location>
        <begin position="321"/>
        <end position="550"/>
    </location>
</feature>
<comment type="similarity">
    <text evidence="3">Belongs to the methyl-accepting chemotaxis (MCP) protein family.</text>
</comment>
<dbReference type="SUPFAM" id="SSF58104">
    <property type="entry name" value="Methyl-accepting chemotaxis protein (MCP) signaling domain"/>
    <property type="match status" value="1"/>
</dbReference>
<dbReference type="InterPro" id="IPR004089">
    <property type="entry name" value="MCPsignal_dom"/>
</dbReference>
<evidence type="ECO:0000313" key="10">
    <source>
        <dbReference type="Proteomes" id="UP000249633"/>
    </source>
</evidence>
<evidence type="ECO:0000259" key="8">
    <source>
        <dbReference type="PROSITE" id="PS50885"/>
    </source>
</evidence>